<evidence type="ECO:0000313" key="4">
    <source>
        <dbReference type="EMBL" id="GFQ77942.1"/>
    </source>
</evidence>
<dbReference type="Pfam" id="PF00400">
    <property type="entry name" value="WD40"/>
    <property type="match status" value="1"/>
</dbReference>
<dbReference type="OrthoDB" id="10251741at2759"/>
<reference evidence="4" key="1">
    <citation type="submission" date="2020-07" db="EMBL/GenBank/DDBJ databases">
        <title>Multicomponent nature underlies the extraordinary mechanical properties of spider dragline silk.</title>
        <authorList>
            <person name="Kono N."/>
            <person name="Nakamura H."/>
            <person name="Mori M."/>
            <person name="Yoshida Y."/>
            <person name="Ohtoshi R."/>
            <person name="Malay A.D."/>
            <person name="Moran D.A.P."/>
            <person name="Tomita M."/>
            <person name="Numata K."/>
            <person name="Arakawa K."/>
        </authorList>
    </citation>
    <scope>NUCLEOTIDE SEQUENCE</scope>
</reference>
<name>A0A8X6HNE5_TRICU</name>
<accession>A0A8X6HNE5</accession>
<dbReference type="InterPro" id="IPR036322">
    <property type="entry name" value="WD40_repeat_dom_sf"/>
</dbReference>
<sequence length="345" mass="38867">MDSSGSQENVESSPNTSTSAWADVLMSGNVKILAKYEGKNPAMCCTVFPLSEQFAVGWSDGVTELRDTNEFLLQKTLVGPENMSVTCISAHEFDKSKPKLLASYASGDTILWDVKEGVQLLNLKHERQTLVNTFNSDSTCFAISGSDAKIQLHDTESGREIEVLQGTLDPEVMDGHTDRVYALRYHPTNFNDLLSGGWDDTVQFWDVRYPYSKKKINGPHICNNGGIEFWNEEKFLTVSWRRRHPLQVWDYNASSLLANIKPDDENCFLYCCQYVQPEELLLLGGSHKNMVRIVDINAKLTVASLWNLKGAVYFAKVLPKLDETSFTQRFCFCAENSVYIAEIIV</sequence>
<dbReference type="PROSITE" id="PS50082">
    <property type="entry name" value="WD_REPEATS_2"/>
    <property type="match status" value="1"/>
</dbReference>
<dbReference type="EMBL" id="BMAO01002058">
    <property type="protein sequence ID" value="GFQ77942.1"/>
    <property type="molecule type" value="Genomic_DNA"/>
</dbReference>
<evidence type="ECO:0000256" key="1">
    <source>
        <dbReference type="ARBA" id="ARBA00022574"/>
    </source>
</evidence>
<dbReference type="Gene3D" id="2.130.10.10">
    <property type="entry name" value="YVTN repeat-like/Quinoprotein amine dehydrogenase"/>
    <property type="match status" value="1"/>
</dbReference>
<protein>
    <submittedName>
        <fullName evidence="4">WD_REPEATS_REGION domain-containing protein</fullName>
    </submittedName>
</protein>
<keyword evidence="1 3" id="KW-0853">WD repeat</keyword>
<comment type="caution">
    <text evidence="4">The sequence shown here is derived from an EMBL/GenBank/DDBJ whole genome shotgun (WGS) entry which is preliminary data.</text>
</comment>
<dbReference type="PANTHER" id="PTHR47822:SF2">
    <property type="entry name" value="F-BOX AND WD-40 DOMAIN PROTEIN 7"/>
    <property type="match status" value="1"/>
</dbReference>
<dbReference type="PROSITE" id="PS00678">
    <property type="entry name" value="WD_REPEATS_1"/>
    <property type="match status" value="1"/>
</dbReference>
<dbReference type="InterPro" id="IPR001680">
    <property type="entry name" value="WD40_rpt"/>
</dbReference>
<evidence type="ECO:0000256" key="2">
    <source>
        <dbReference type="ARBA" id="ARBA00022737"/>
    </source>
</evidence>
<dbReference type="InterPro" id="IPR015943">
    <property type="entry name" value="WD40/YVTN_repeat-like_dom_sf"/>
</dbReference>
<evidence type="ECO:0000313" key="5">
    <source>
        <dbReference type="Proteomes" id="UP000887116"/>
    </source>
</evidence>
<dbReference type="InterPro" id="IPR019775">
    <property type="entry name" value="WD40_repeat_CS"/>
</dbReference>
<dbReference type="SUPFAM" id="SSF50978">
    <property type="entry name" value="WD40 repeat-like"/>
    <property type="match status" value="1"/>
</dbReference>
<gene>
    <name evidence="4" type="primary">AVEN_135662_1</name>
    <name evidence="4" type="ORF">TNCT_39152</name>
</gene>
<evidence type="ECO:0000256" key="3">
    <source>
        <dbReference type="PROSITE-ProRule" id="PRU00221"/>
    </source>
</evidence>
<organism evidence="4 5">
    <name type="scientific">Trichonephila clavata</name>
    <name type="common">Joro spider</name>
    <name type="synonym">Nephila clavata</name>
    <dbReference type="NCBI Taxonomy" id="2740835"/>
    <lineage>
        <taxon>Eukaryota</taxon>
        <taxon>Metazoa</taxon>
        <taxon>Ecdysozoa</taxon>
        <taxon>Arthropoda</taxon>
        <taxon>Chelicerata</taxon>
        <taxon>Arachnida</taxon>
        <taxon>Araneae</taxon>
        <taxon>Araneomorphae</taxon>
        <taxon>Entelegynae</taxon>
        <taxon>Araneoidea</taxon>
        <taxon>Nephilidae</taxon>
        <taxon>Trichonephila</taxon>
    </lineage>
</organism>
<keyword evidence="2" id="KW-0677">Repeat</keyword>
<dbReference type="PROSITE" id="PS50294">
    <property type="entry name" value="WD_REPEATS_REGION"/>
    <property type="match status" value="1"/>
</dbReference>
<dbReference type="PANTHER" id="PTHR47822">
    <property type="entry name" value="CARBOHYDRATE BINDING DOMAIN CONTAINING PROTEIN"/>
    <property type="match status" value="1"/>
</dbReference>
<feature type="repeat" description="WD" evidence="3">
    <location>
        <begin position="173"/>
        <end position="208"/>
    </location>
</feature>
<proteinExistence type="predicted"/>
<dbReference type="AlphaFoldDB" id="A0A8X6HNE5"/>
<dbReference type="Proteomes" id="UP000887116">
    <property type="component" value="Unassembled WGS sequence"/>
</dbReference>
<dbReference type="SMART" id="SM00320">
    <property type="entry name" value="WD40"/>
    <property type="match status" value="5"/>
</dbReference>
<keyword evidence="5" id="KW-1185">Reference proteome</keyword>